<keyword evidence="6" id="KW-0132">Cell division</keyword>
<feature type="domain" description="ABC3 transporter permease C-terminal" evidence="12">
    <location>
        <begin position="181"/>
        <end position="293"/>
    </location>
</feature>
<evidence type="ECO:0000256" key="3">
    <source>
        <dbReference type="ARBA" id="ARBA00007379"/>
    </source>
</evidence>
<dbReference type="Gene3D" id="3.30.70.3040">
    <property type="match status" value="1"/>
</dbReference>
<reference evidence="14" key="1">
    <citation type="submission" date="2020-05" db="EMBL/GenBank/DDBJ databases">
        <authorList>
            <person name="Chiriac C."/>
            <person name="Salcher M."/>
            <person name="Ghai R."/>
            <person name="Kavagutti S V."/>
        </authorList>
    </citation>
    <scope>NUCLEOTIDE SEQUENCE</scope>
</reference>
<keyword evidence="7 11" id="KW-0812">Transmembrane</keyword>
<dbReference type="AlphaFoldDB" id="A0A6J5YZR8"/>
<gene>
    <name evidence="14" type="ORF">UFOPK3770_00391</name>
</gene>
<dbReference type="InterPro" id="IPR040690">
    <property type="entry name" value="FtsX_ECD"/>
</dbReference>
<organism evidence="14">
    <name type="scientific">freshwater metagenome</name>
    <dbReference type="NCBI Taxonomy" id="449393"/>
    <lineage>
        <taxon>unclassified sequences</taxon>
        <taxon>metagenomes</taxon>
        <taxon>ecological metagenomes</taxon>
    </lineage>
</organism>
<evidence type="ECO:0000256" key="1">
    <source>
        <dbReference type="ARBA" id="ARBA00003552"/>
    </source>
</evidence>
<feature type="transmembrane region" description="Helical" evidence="11">
    <location>
        <begin position="21"/>
        <end position="41"/>
    </location>
</feature>
<dbReference type="InterPro" id="IPR003838">
    <property type="entry name" value="ABC3_permease_C"/>
</dbReference>
<dbReference type="Pfam" id="PF02687">
    <property type="entry name" value="FtsX"/>
    <property type="match status" value="1"/>
</dbReference>
<feature type="transmembrane region" description="Helical" evidence="11">
    <location>
        <begin position="224"/>
        <end position="252"/>
    </location>
</feature>
<evidence type="ECO:0000256" key="5">
    <source>
        <dbReference type="ARBA" id="ARBA00022475"/>
    </source>
</evidence>
<name>A0A6J5YZR8_9ZZZZ</name>
<evidence type="ECO:0000256" key="4">
    <source>
        <dbReference type="ARBA" id="ARBA00021907"/>
    </source>
</evidence>
<evidence type="ECO:0000256" key="11">
    <source>
        <dbReference type="SAM" id="Phobius"/>
    </source>
</evidence>
<comment type="similarity">
    <text evidence="3">Belongs to the ABC-4 integral membrane protein family. FtsX subfamily.</text>
</comment>
<keyword evidence="8 11" id="KW-1133">Transmembrane helix</keyword>
<dbReference type="GO" id="GO:0051301">
    <property type="term" value="P:cell division"/>
    <property type="evidence" value="ECO:0007669"/>
    <property type="project" value="UniProtKB-KW"/>
</dbReference>
<evidence type="ECO:0000256" key="2">
    <source>
        <dbReference type="ARBA" id="ARBA00004651"/>
    </source>
</evidence>
<keyword evidence="9 11" id="KW-0472">Membrane</keyword>
<comment type="function">
    <text evidence="1">Part of the ABC transporter FtsEX involved in cellular division.</text>
</comment>
<evidence type="ECO:0000256" key="10">
    <source>
        <dbReference type="ARBA" id="ARBA00023306"/>
    </source>
</evidence>
<dbReference type="InterPro" id="IPR004513">
    <property type="entry name" value="FtsX"/>
</dbReference>
<dbReference type="Pfam" id="PF18075">
    <property type="entry name" value="FtsX_ECD"/>
    <property type="match status" value="1"/>
</dbReference>
<comment type="subcellular location">
    <subcellularLocation>
        <location evidence="2">Cell membrane</location>
        <topology evidence="2">Multi-pass membrane protein</topology>
    </subcellularLocation>
</comment>
<evidence type="ECO:0000256" key="7">
    <source>
        <dbReference type="ARBA" id="ARBA00022692"/>
    </source>
</evidence>
<feature type="domain" description="FtsX extracellular" evidence="13">
    <location>
        <begin position="56"/>
        <end position="158"/>
    </location>
</feature>
<evidence type="ECO:0000313" key="14">
    <source>
        <dbReference type="EMBL" id="CAB4333569.1"/>
    </source>
</evidence>
<accession>A0A6J5YZR8</accession>
<dbReference type="GO" id="GO:0005886">
    <property type="term" value="C:plasma membrane"/>
    <property type="evidence" value="ECO:0007669"/>
    <property type="project" value="UniProtKB-SubCell"/>
</dbReference>
<evidence type="ECO:0000256" key="8">
    <source>
        <dbReference type="ARBA" id="ARBA00022989"/>
    </source>
</evidence>
<keyword evidence="10" id="KW-0131">Cell cycle</keyword>
<evidence type="ECO:0000259" key="13">
    <source>
        <dbReference type="Pfam" id="PF18075"/>
    </source>
</evidence>
<sequence>MRAGFISNEVKTGLRRNLTMTVALVVSVAVSLTLLGTALLMRAQVDRMKGYWYDKIEVSIFLCGNNSLAYTCTGAVTDAQRKAVKKKLTGLDPTVQDVFYESTADAYDRFKTQFKGSAIISSIEPDALPESFRVKLDNPANFDQVAEAVQSMQGVESVQDQRKLLDRFFQILTGLQSFAMAVAMAMLLVTILLVVNTVRVAAFARRRETSIMRSVGASNMTIRLPFILEAGVAAAGGAALASTTMILIKQFLIDGKLAPQWSVIAWVTWQDVLWIVPWIFIVGLSTAVGAASVSLSRYLRG</sequence>
<dbReference type="NCBIfam" id="NF038346">
    <property type="entry name" value="FtsX_actino"/>
    <property type="match status" value="1"/>
</dbReference>
<protein>
    <recommendedName>
        <fullName evidence="4">Cell division protein FtsX</fullName>
    </recommendedName>
</protein>
<dbReference type="EMBL" id="CAESAJ010000024">
    <property type="protein sequence ID" value="CAB4333569.1"/>
    <property type="molecule type" value="Genomic_DNA"/>
</dbReference>
<keyword evidence="5" id="KW-1003">Cell membrane</keyword>
<evidence type="ECO:0000256" key="9">
    <source>
        <dbReference type="ARBA" id="ARBA00023136"/>
    </source>
</evidence>
<dbReference type="InterPro" id="IPR047929">
    <property type="entry name" value="FtsX_actino"/>
</dbReference>
<proteinExistence type="inferred from homology"/>
<dbReference type="PANTHER" id="PTHR47755">
    <property type="entry name" value="CELL DIVISION PROTEIN FTSX"/>
    <property type="match status" value="1"/>
</dbReference>
<feature type="transmembrane region" description="Helical" evidence="11">
    <location>
        <begin position="272"/>
        <end position="295"/>
    </location>
</feature>
<dbReference type="PIRSF" id="PIRSF003097">
    <property type="entry name" value="FtsX"/>
    <property type="match status" value="1"/>
</dbReference>
<evidence type="ECO:0000259" key="12">
    <source>
        <dbReference type="Pfam" id="PF02687"/>
    </source>
</evidence>
<dbReference type="PANTHER" id="PTHR47755:SF1">
    <property type="entry name" value="CELL DIVISION PROTEIN FTSX"/>
    <property type="match status" value="1"/>
</dbReference>
<feature type="transmembrane region" description="Helical" evidence="11">
    <location>
        <begin position="178"/>
        <end position="203"/>
    </location>
</feature>
<evidence type="ECO:0000256" key="6">
    <source>
        <dbReference type="ARBA" id="ARBA00022618"/>
    </source>
</evidence>